<evidence type="ECO:0000313" key="2">
    <source>
        <dbReference type="Proteomes" id="UP000274033"/>
    </source>
</evidence>
<dbReference type="OrthoDB" id="2186822at2"/>
<gene>
    <name evidence="1" type="ORF">EBB45_09390</name>
</gene>
<organism evidence="1 2">
    <name type="scientific">Lysinibacillus composti</name>
    <dbReference type="NCBI Taxonomy" id="720633"/>
    <lineage>
        <taxon>Bacteria</taxon>
        <taxon>Bacillati</taxon>
        <taxon>Bacillota</taxon>
        <taxon>Bacilli</taxon>
        <taxon>Bacillales</taxon>
        <taxon>Bacillaceae</taxon>
        <taxon>Lysinibacillus</taxon>
    </lineage>
</organism>
<name>A0A3N9UF70_9BACI</name>
<accession>A0A3N9UF70</accession>
<dbReference type="EMBL" id="RRCT01000007">
    <property type="protein sequence ID" value="RQW74807.1"/>
    <property type="molecule type" value="Genomic_DNA"/>
</dbReference>
<sequence length="70" mass="7374">MDVFRKVGKEIGTVGGGILVAPLNLHRKAVGTKWKGTGEWMEEGGDSVQVASKIALNNAGQFLDGTFQGT</sequence>
<protein>
    <submittedName>
        <fullName evidence="1">Uncharacterized protein</fullName>
    </submittedName>
</protein>
<proteinExistence type="predicted"/>
<dbReference type="RefSeq" id="WP_124764231.1">
    <property type="nucleotide sequence ID" value="NZ_JAFBDY010000006.1"/>
</dbReference>
<keyword evidence="2" id="KW-1185">Reference proteome</keyword>
<evidence type="ECO:0000313" key="1">
    <source>
        <dbReference type="EMBL" id="RQW74807.1"/>
    </source>
</evidence>
<reference evidence="1 2" key="1">
    <citation type="journal article" date="2013" name="J. Microbiol.">
        <title>Lysinibacillus chungkukjangi sp. nov., isolated from Chungkukjang, Korean fermented soybean food.</title>
        <authorList>
            <person name="Kim S.J."/>
            <person name="Jang Y.H."/>
            <person name="Hamada M."/>
            <person name="Ahn J.H."/>
            <person name="Weon H.Y."/>
            <person name="Suzuki K."/>
            <person name="Whang K.S."/>
            <person name="Kwon S.W."/>
        </authorList>
    </citation>
    <scope>NUCLEOTIDE SEQUENCE [LARGE SCALE GENOMIC DNA]</scope>
    <source>
        <strain evidence="1 2">MCCC 1A12701</strain>
    </source>
</reference>
<dbReference type="Proteomes" id="UP000274033">
    <property type="component" value="Unassembled WGS sequence"/>
</dbReference>
<dbReference type="AlphaFoldDB" id="A0A3N9UF70"/>
<comment type="caution">
    <text evidence="1">The sequence shown here is derived from an EMBL/GenBank/DDBJ whole genome shotgun (WGS) entry which is preliminary data.</text>
</comment>